<keyword evidence="1" id="KW-0472">Membrane</keyword>
<proteinExistence type="predicted"/>
<accession>A0ABT6FGU3</accession>
<organism evidence="2 3">
    <name type="scientific">Paludisphaera mucosa</name>
    <dbReference type="NCBI Taxonomy" id="3030827"/>
    <lineage>
        <taxon>Bacteria</taxon>
        <taxon>Pseudomonadati</taxon>
        <taxon>Planctomycetota</taxon>
        <taxon>Planctomycetia</taxon>
        <taxon>Isosphaerales</taxon>
        <taxon>Isosphaeraceae</taxon>
        <taxon>Paludisphaera</taxon>
    </lineage>
</organism>
<sequence>MPNPDSSFLVLACLTAVWIVLVLASFLLLYRGGDSAFKRRWFRSSVLQAGLLVYFFSLAMTILSPHGLGVLSDLIWFVPAVCLISWLDNKHTKFCDGCGATVYQHNGFSEARCCSKCGARIDWKPDVRDDPLD</sequence>
<evidence type="ECO:0000256" key="1">
    <source>
        <dbReference type="SAM" id="Phobius"/>
    </source>
</evidence>
<keyword evidence="1" id="KW-0812">Transmembrane</keyword>
<evidence type="ECO:0000313" key="2">
    <source>
        <dbReference type="EMBL" id="MDG3006792.1"/>
    </source>
</evidence>
<reference evidence="2 3" key="1">
    <citation type="submission" date="2023-03" db="EMBL/GenBank/DDBJ databases">
        <title>Paludisphaera mucosa sp. nov. a novel planctomycete from northern fen.</title>
        <authorList>
            <person name="Ivanova A."/>
        </authorList>
    </citation>
    <scope>NUCLEOTIDE SEQUENCE [LARGE SCALE GENOMIC DNA]</scope>
    <source>
        <strain evidence="2 3">Pla2</strain>
    </source>
</reference>
<dbReference type="EMBL" id="JARRAG010000002">
    <property type="protein sequence ID" value="MDG3006792.1"/>
    <property type="molecule type" value="Genomic_DNA"/>
</dbReference>
<gene>
    <name evidence="2" type="ORF">PZE19_23730</name>
</gene>
<protein>
    <recommendedName>
        <fullName evidence="4">Phage holin family protein</fullName>
    </recommendedName>
</protein>
<name>A0ABT6FGU3_9BACT</name>
<dbReference type="RefSeq" id="WP_277863083.1">
    <property type="nucleotide sequence ID" value="NZ_JARRAG010000002.1"/>
</dbReference>
<feature type="transmembrane region" description="Helical" evidence="1">
    <location>
        <begin position="41"/>
        <end position="62"/>
    </location>
</feature>
<evidence type="ECO:0008006" key="4">
    <source>
        <dbReference type="Google" id="ProtNLM"/>
    </source>
</evidence>
<feature type="transmembrane region" description="Helical" evidence="1">
    <location>
        <begin position="68"/>
        <end position="87"/>
    </location>
</feature>
<evidence type="ECO:0000313" key="3">
    <source>
        <dbReference type="Proteomes" id="UP001216907"/>
    </source>
</evidence>
<keyword evidence="3" id="KW-1185">Reference proteome</keyword>
<dbReference type="Proteomes" id="UP001216907">
    <property type="component" value="Unassembled WGS sequence"/>
</dbReference>
<comment type="caution">
    <text evidence="2">The sequence shown here is derived from an EMBL/GenBank/DDBJ whole genome shotgun (WGS) entry which is preliminary data.</text>
</comment>
<feature type="transmembrane region" description="Helical" evidence="1">
    <location>
        <begin position="6"/>
        <end position="29"/>
    </location>
</feature>
<keyword evidence="1" id="KW-1133">Transmembrane helix</keyword>